<dbReference type="UniPathway" id="UPA00270"/>
<evidence type="ECO:0000256" key="2">
    <source>
        <dbReference type="ARBA" id="ARBA00005871"/>
    </source>
</evidence>
<evidence type="ECO:0000256" key="3">
    <source>
        <dbReference type="ARBA" id="ARBA00011245"/>
    </source>
</evidence>
<dbReference type="PANTHER" id="PTHR21240">
    <property type="entry name" value="2-AMINO-3-CARBOXYLMUCONATE-6-SEMIALDEHYDE DECARBOXYLASE"/>
    <property type="match status" value="1"/>
</dbReference>
<dbReference type="GO" id="GO:0005829">
    <property type="term" value="C:cytosol"/>
    <property type="evidence" value="ECO:0007669"/>
    <property type="project" value="UniProtKB-UniRule"/>
</dbReference>
<evidence type="ECO:0000256" key="12">
    <source>
        <dbReference type="RuleBase" id="RU366045"/>
    </source>
</evidence>
<dbReference type="GO" id="GO:0001760">
    <property type="term" value="F:aminocarboxymuconate-semialdehyde decarboxylase activity"/>
    <property type="evidence" value="ECO:0007669"/>
    <property type="project" value="UniProtKB-UniRule"/>
</dbReference>
<dbReference type="Gene3D" id="3.20.20.140">
    <property type="entry name" value="Metal-dependent hydrolases"/>
    <property type="match status" value="1"/>
</dbReference>
<comment type="catalytic activity">
    <reaction evidence="12">
        <text>2-amino-3-carboxymuconate 6-semialdehyde + H(+) = 2-aminomuconate 6-semialdehyde + CO2</text>
        <dbReference type="Rhea" id="RHEA:16557"/>
        <dbReference type="ChEBI" id="CHEBI:15378"/>
        <dbReference type="ChEBI" id="CHEBI:16526"/>
        <dbReference type="ChEBI" id="CHEBI:77634"/>
        <dbReference type="ChEBI" id="CHEBI:77803"/>
        <dbReference type="EC" id="4.1.1.45"/>
    </reaction>
</comment>
<dbReference type="PANTHER" id="PTHR21240:SF27">
    <property type="entry name" value="2-AMINO-3-CARBOXYMUCONATE-6-SEMIALDEHYDE DECARBOXYLASE"/>
    <property type="match status" value="1"/>
</dbReference>
<keyword evidence="8" id="KW-0862">Zinc</keyword>
<evidence type="ECO:0000313" key="14">
    <source>
        <dbReference type="Ensembl" id="ENSONIP00000043981.1"/>
    </source>
</evidence>
<evidence type="ECO:0000256" key="10">
    <source>
        <dbReference type="ARBA" id="ARBA00025318"/>
    </source>
</evidence>
<dbReference type="GO" id="GO:1904985">
    <property type="term" value="P:negative regulation of quinolinate biosynthetic process"/>
    <property type="evidence" value="ECO:0007669"/>
    <property type="project" value="UniProtKB-UniRule"/>
</dbReference>
<evidence type="ECO:0000256" key="1">
    <source>
        <dbReference type="ARBA" id="ARBA00005079"/>
    </source>
</evidence>
<dbReference type="AlphaFoldDB" id="A0A669CAQ7"/>
<evidence type="ECO:0000256" key="4">
    <source>
        <dbReference type="ARBA" id="ARBA00012365"/>
    </source>
</evidence>
<evidence type="ECO:0000256" key="11">
    <source>
        <dbReference type="ARBA" id="ARBA00031120"/>
    </source>
</evidence>
<evidence type="ECO:0000256" key="8">
    <source>
        <dbReference type="ARBA" id="ARBA00022833"/>
    </source>
</evidence>
<dbReference type="InParanoid" id="A0A669CAQ7"/>
<evidence type="ECO:0000256" key="5">
    <source>
        <dbReference type="ARBA" id="ARBA00021214"/>
    </source>
</evidence>
<accession>A0A669CAQ7</accession>
<proteinExistence type="inferred from homology"/>
<keyword evidence="9 12" id="KW-0456">Lyase</keyword>
<dbReference type="Proteomes" id="UP000005207">
    <property type="component" value="Unplaced"/>
</dbReference>
<dbReference type="GO" id="GO:0019748">
    <property type="term" value="P:secondary metabolic process"/>
    <property type="evidence" value="ECO:0007669"/>
    <property type="project" value="TreeGrafter"/>
</dbReference>
<organism evidence="14 15">
    <name type="scientific">Oreochromis niloticus</name>
    <name type="common">Nile tilapia</name>
    <name type="synonym">Tilapia nilotica</name>
    <dbReference type="NCBI Taxonomy" id="8128"/>
    <lineage>
        <taxon>Eukaryota</taxon>
        <taxon>Metazoa</taxon>
        <taxon>Chordata</taxon>
        <taxon>Craniata</taxon>
        <taxon>Vertebrata</taxon>
        <taxon>Euteleostomi</taxon>
        <taxon>Actinopterygii</taxon>
        <taxon>Neopterygii</taxon>
        <taxon>Teleostei</taxon>
        <taxon>Neoteleostei</taxon>
        <taxon>Acanthomorphata</taxon>
        <taxon>Ovalentaria</taxon>
        <taxon>Cichlomorphae</taxon>
        <taxon>Cichliformes</taxon>
        <taxon>Cichlidae</taxon>
        <taxon>African cichlids</taxon>
        <taxon>Pseudocrenilabrinae</taxon>
        <taxon>Oreochromini</taxon>
        <taxon>Oreochromis</taxon>
    </lineage>
</organism>
<dbReference type="Pfam" id="PF04909">
    <property type="entry name" value="Amidohydro_2"/>
    <property type="match status" value="1"/>
</dbReference>
<evidence type="ECO:0000256" key="6">
    <source>
        <dbReference type="ARBA" id="ARBA00022723"/>
    </source>
</evidence>
<dbReference type="GeneTree" id="ENSGT00490000043417"/>
<feature type="domain" description="Amidohydrolase-related" evidence="13">
    <location>
        <begin position="3"/>
        <end position="331"/>
    </location>
</feature>
<sequence>MKVDIHNHILPKEWPDLKQRYGYDGFVQLHHHCEGEAKMMKDGKVFRVIQKNCWDPNARIKDMDKHGTCTDTNDTKFVSFILSSAKPHDTLDLCVLLNDDLAQTVRSHPKRFVGLGTLPMQAPDLAVMEMRRCVKELGFPGVQIGSHINNWDLNASELYPFYAEAEELGCSIFVHPWDMQTDGRMAKYWLPWLVGMPSETTMAICSMIFGGIFERFPKLKVCFAHGGGSFPFTVGRIEHGHKVRPDLCAVDNDVSPRKYLGSFYTDSLVHDPASLKLLIDVIGKDKVMLGTDYPFPLGELQPGSLIESMDVFDDTLKDKLLAGNALEFLGLKRELFM</sequence>
<dbReference type="GO" id="GO:0016787">
    <property type="term" value="F:hydrolase activity"/>
    <property type="evidence" value="ECO:0007669"/>
    <property type="project" value="InterPro"/>
</dbReference>
<comment type="pathway">
    <text evidence="1 12">Secondary metabolite metabolism; quinolate metabolism.</text>
</comment>
<dbReference type="InterPro" id="IPR006680">
    <property type="entry name" value="Amidohydro-rel"/>
</dbReference>
<dbReference type="GO" id="GO:0006569">
    <property type="term" value="P:L-tryptophan catabolic process"/>
    <property type="evidence" value="ECO:0007669"/>
    <property type="project" value="UniProtKB-ARBA"/>
</dbReference>
<evidence type="ECO:0000256" key="7">
    <source>
        <dbReference type="ARBA" id="ARBA00022793"/>
    </source>
</evidence>
<evidence type="ECO:0000313" key="15">
    <source>
        <dbReference type="Proteomes" id="UP000005207"/>
    </source>
</evidence>
<evidence type="ECO:0000259" key="13">
    <source>
        <dbReference type="Pfam" id="PF04909"/>
    </source>
</evidence>
<dbReference type="FunFam" id="3.20.20.140:FF:000029">
    <property type="entry name" value="2-amino-3-carboxymuconate-6-semialdehyde decarboxylase"/>
    <property type="match status" value="1"/>
</dbReference>
<keyword evidence="7 12" id="KW-0210">Decarboxylase</keyword>
<comment type="subunit">
    <text evidence="3 12">Monomer.</text>
</comment>
<evidence type="ECO:0000256" key="9">
    <source>
        <dbReference type="ARBA" id="ARBA00023239"/>
    </source>
</evidence>
<dbReference type="InterPro" id="IPR032465">
    <property type="entry name" value="ACMSD"/>
</dbReference>
<name>A0A669CAQ7_ORENI</name>
<comment type="similarity">
    <text evidence="2">Belongs to the metallo-dependent hydrolases superfamily. ACMSD family.</text>
</comment>
<protein>
    <recommendedName>
        <fullName evidence="5 12">2-amino-3-carboxymuconate-6-semialdehyde decarboxylase</fullName>
        <ecNumber evidence="4 12">4.1.1.45</ecNumber>
    </recommendedName>
    <alternativeName>
        <fullName evidence="11 12">Picolinate carboxylase</fullName>
    </alternativeName>
</protein>
<dbReference type="EC" id="4.1.1.45" evidence="4 12"/>
<dbReference type="SUPFAM" id="SSF51556">
    <property type="entry name" value="Metallo-dependent hydrolases"/>
    <property type="match status" value="1"/>
</dbReference>
<keyword evidence="15" id="KW-1185">Reference proteome</keyword>
<keyword evidence="6" id="KW-0479">Metal-binding</keyword>
<reference evidence="14" key="1">
    <citation type="submission" date="2025-08" db="UniProtKB">
        <authorList>
            <consortium name="Ensembl"/>
        </authorList>
    </citation>
    <scope>IDENTIFICATION</scope>
</reference>
<dbReference type="GO" id="GO:0046872">
    <property type="term" value="F:metal ion binding"/>
    <property type="evidence" value="ECO:0007669"/>
    <property type="project" value="UniProtKB-KW"/>
</dbReference>
<reference evidence="14" key="2">
    <citation type="submission" date="2025-09" db="UniProtKB">
        <authorList>
            <consortium name="Ensembl"/>
        </authorList>
    </citation>
    <scope>IDENTIFICATION</scope>
</reference>
<dbReference type="Ensembl" id="ENSONIT00000079184.1">
    <property type="protein sequence ID" value="ENSONIP00000043981.1"/>
    <property type="gene ID" value="ENSONIG00000004455.2"/>
</dbReference>
<dbReference type="InterPro" id="IPR032466">
    <property type="entry name" value="Metal_Hydrolase"/>
</dbReference>
<gene>
    <name evidence="14" type="primary">ACMSD</name>
    <name evidence="14" type="synonym">acmsd</name>
</gene>
<comment type="function">
    <text evidence="10">Converts alpha-amino-beta-carboxymuconate-epsilon-semialdehyde (ACMS) to alpha-aminomuconate semialdehyde (AMS). ACMS can be converted non-enzymatically to quinolate (QA), a key precursor of NAD, and a potent endogenous excitotoxin of neuronal cells which is implicated in the pathogenesis of various neurodegenerative disorders. In the presence of ACMSD, ACMS is converted to AMS, a benign catabolite. ACMSD ultimately controls the metabolic fate of tryptophan catabolism along the kynurenine pathway.</text>
</comment>